<gene>
    <name evidence="1" type="ORF">DY023_10975</name>
</gene>
<dbReference type="RefSeq" id="WP_116242385.1">
    <property type="nucleotide sequence ID" value="NZ_QUAB01000043.1"/>
</dbReference>
<organism evidence="1 2">
    <name type="scientific">Microbacterium bovistercoris</name>
    <dbReference type="NCBI Taxonomy" id="2293570"/>
    <lineage>
        <taxon>Bacteria</taxon>
        <taxon>Bacillati</taxon>
        <taxon>Actinomycetota</taxon>
        <taxon>Actinomycetes</taxon>
        <taxon>Micrococcales</taxon>
        <taxon>Microbacteriaceae</taxon>
        <taxon>Microbacterium</taxon>
    </lineage>
</organism>
<protein>
    <submittedName>
        <fullName evidence="1">Alkaline ceramidase</fullName>
    </submittedName>
</protein>
<dbReference type="EMBL" id="QUAB01000043">
    <property type="protein sequence ID" value="REJ05100.1"/>
    <property type="molecule type" value="Genomic_DNA"/>
</dbReference>
<reference evidence="1 2" key="1">
    <citation type="submission" date="2018-08" db="EMBL/GenBank/DDBJ databases">
        <title>Isolation, diversity and antifungal activity of Actinobacteria from cow dung.</title>
        <authorList>
            <person name="Ling L."/>
        </authorList>
    </citation>
    <scope>NUCLEOTIDE SEQUENCE [LARGE SCALE GENOMIC DNA]</scope>
    <source>
        <strain evidence="1 2">NEAU-LLE</strain>
    </source>
</reference>
<comment type="caution">
    <text evidence="1">The sequence shown here is derived from an EMBL/GenBank/DDBJ whole genome shotgun (WGS) entry which is preliminary data.</text>
</comment>
<dbReference type="OrthoDB" id="622550at2"/>
<keyword evidence="2" id="KW-1185">Reference proteome</keyword>
<evidence type="ECO:0000313" key="1">
    <source>
        <dbReference type="EMBL" id="REJ05100.1"/>
    </source>
</evidence>
<name>A0A371NSE8_9MICO</name>
<sequence length="413" mass="43142">MPQTETLLVGAAVRSVAVPAGTAMSGYAARTSGSTGTHDPLTVRALVLGRIALVAVDCCVLHEDTCAVARAAAIATGTADEVVVHATHTHSGPCVGWGRAGADQPEVRAAVTAAIPDAVVAAAARRLPCAARFSEAFGADVARDRRHPERRIDPPVQTVGFDHDGRRVATLVTYACHPVVLDAANTLISGDFVASLREQVEQAFPGSVCVYVTGAAGDVNPGDFSPESSYVPGGEGHSFADAERIGRTLARTALDAPVCRIEAQDAAFATAAVALETESEGDIAAEARVWRDELARGTDRAALLEEWLRWAEDRPHGTGWTGRVSVISVGALRIVGLPGEPFLAASDRLRAAHDGPVLVLGYCDGVAGYLPDEAEYVHGGYEVADAHRYYGMPAPFARGSLERVIAAAGELLQ</sequence>
<proteinExistence type="predicted"/>
<evidence type="ECO:0000313" key="2">
    <source>
        <dbReference type="Proteomes" id="UP000262172"/>
    </source>
</evidence>
<accession>A0A371NSE8</accession>
<dbReference type="AlphaFoldDB" id="A0A371NSE8"/>
<dbReference type="Proteomes" id="UP000262172">
    <property type="component" value="Unassembled WGS sequence"/>
</dbReference>